<dbReference type="KEGG" id="ssan:NX02_16920"/>
<dbReference type="GO" id="GO:0110051">
    <property type="term" value="P:metabolite repair"/>
    <property type="evidence" value="ECO:0007669"/>
    <property type="project" value="TreeGrafter"/>
</dbReference>
<comment type="catalytic activity">
    <reaction evidence="16 17 19">
        <text>(6S)-NADPHX + ADP = AMP + phosphate + NADPH + H(+)</text>
        <dbReference type="Rhea" id="RHEA:32235"/>
        <dbReference type="ChEBI" id="CHEBI:15378"/>
        <dbReference type="ChEBI" id="CHEBI:43474"/>
        <dbReference type="ChEBI" id="CHEBI:57783"/>
        <dbReference type="ChEBI" id="CHEBI:64076"/>
        <dbReference type="ChEBI" id="CHEBI:456215"/>
        <dbReference type="ChEBI" id="CHEBI:456216"/>
        <dbReference type="EC" id="4.2.1.136"/>
    </reaction>
</comment>
<evidence type="ECO:0000256" key="5">
    <source>
        <dbReference type="ARBA" id="ARBA00022723"/>
    </source>
</evidence>
<dbReference type="GO" id="GO:0052855">
    <property type="term" value="F:ADP-dependent NAD(P)H-hydrate dehydratase activity"/>
    <property type="evidence" value="ECO:0007669"/>
    <property type="project" value="UniProtKB-UniRule"/>
</dbReference>
<feature type="binding site" evidence="18">
    <location>
        <position position="63"/>
    </location>
    <ligand>
        <name>K(+)</name>
        <dbReference type="ChEBI" id="CHEBI:29103"/>
    </ligand>
</feature>
<dbReference type="HAMAP" id="MF_01965">
    <property type="entry name" value="NADHX_dehydratase"/>
    <property type="match status" value="1"/>
</dbReference>
<organism evidence="22 23">
    <name type="scientific">Sphingomonas sanxanigenens DSM 19645 = NX02</name>
    <dbReference type="NCBI Taxonomy" id="1123269"/>
    <lineage>
        <taxon>Bacteria</taxon>
        <taxon>Pseudomonadati</taxon>
        <taxon>Pseudomonadota</taxon>
        <taxon>Alphaproteobacteria</taxon>
        <taxon>Sphingomonadales</taxon>
        <taxon>Sphingomonadaceae</taxon>
        <taxon>Sphingomonas</taxon>
    </lineage>
</organism>
<evidence type="ECO:0000256" key="7">
    <source>
        <dbReference type="ARBA" id="ARBA00022840"/>
    </source>
</evidence>
<dbReference type="Pfam" id="PF01256">
    <property type="entry name" value="Carb_kinase"/>
    <property type="match status" value="1"/>
</dbReference>
<dbReference type="HOGENOM" id="CLU_024853_4_1_5"/>
<gene>
    <name evidence="18" type="primary">nnrE</name>
    <name evidence="17" type="synonym">nnrD</name>
    <name evidence="22" type="ORF">NX02_16920</name>
</gene>
<dbReference type="GO" id="GO:0046872">
    <property type="term" value="F:metal ion binding"/>
    <property type="evidence" value="ECO:0007669"/>
    <property type="project" value="UniProtKB-UniRule"/>
</dbReference>
<keyword evidence="7 17" id="KW-0067">ATP-binding</keyword>
<sequence length="464" mass="46331">MSAWDAGRPILTAGETRAAEQALFDGGMSVEALMARAGAALAELVWRHAGPVDTLIVCGPGNNGGDGYVAAALLRRLGMTVRVAALAAPRTDAARHARDGWGGAVEAFAESAPATVLVDALFGTGLTRGLDTAVATKLAALAAAATVTIAVDLPSGIATDDGAVLTEGLPRFDLTLALGALKPAHRLRPAADHVGRVVVGEIGIPTDATGLRELARPRLSAPTAADHKYSRGMVAVAGGAMPGAALLAATAAQRAGAGYVALSNGAGGGPMALVHRPLEALIDDKRVGALAIGPGLGRDSAARDILAVALGSARPLLVDADALVLLGQPGLKRLGALEAMAILTPHEGEFAKLFPGIASDRLSRARAGAARSGAVLLLKGSDSIVAHPDGRAVIAPAAPAWLASAGTGDVLAGTIAAMRARGLDAFDAACAGLWLHGEAARIAGPALIADDLAAALPRALEQCL</sequence>
<evidence type="ECO:0000256" key="11">
    <source>
        <dbReference type="ARBA" id="ARBA00023235"/>
    </source>
</evidence>
<comment type="similarity">
    <text evidence="3 19">In the N-terminal section; belongs to the NnrE/AIBP family.</text>
</comment>
<dbReference type="STRING" id="1123269.NX02_16920"/>
<dbReference type="InterPro" id="IPR004443">
    <property type="entry name" value="YjeF_N_dom"/>
</dbReference>
<evidence type="ECO:0000256" key="18">
    <source>
        <dbReference type="HAMAP-Rule" id="MF_01966"/>
    </source>
</evidence>
<dbReference type="SUPFAM" id="SSF53613">
    <property type="entry name" value="Ribokinase-like"/>
    <property type="match status" value="1"/>
</dbReference>
<comment type="catalytic activity">
    <reaction evidence="15 17 19">
        <text>(6S)-NADHX + ADP = AMP + phosphate + NADH + H(+)</text>
        <dbReference type="Rhea" id="RHEA:32223"/>
        <dbReference type="ChEBI" id="CHEBI:15378"/>
        <dbReference type="ChEBI" id="CHEBI:43474"/>
        <dbReference type="ChEBI" id="CHEBI:57945"/>
        <dbReference type="ChEBI" id="CHEBI:64074"/>
        <dbReference type="ChEBI" id="CHEBI:456215"/>
        <dbReference type="ChEBI" id="CHEBI:456216"/>
        <dbReference type="EC" id="4.2.1.136"/>
    </reaction>
</comment>
<feature type="binding site" evidence="18">
    <location>
        <position position="119"/>
    </location>
    <ligand>
        <name>K(+)</name>
        <dbReference type="ChEBI" id="CHEBI:29103"/>
    </ligand>
</feature>
<comment type="catalytic activity">
    <reaction evidence="1 18 19">
        <text>(6R)-NADHX = (6S)-NADHX</text>
        <dbReference type="Rhea" id="RHEA:32215"/>
        <dbReference type="ChEBI" id="CHEBI:64074"/>
        <dbReference type="ChEBI" id="CHEBI:64075"/>
        <dbReference type="EC" id="5.1.99.6"/>
    </reaction>
</comment>
<feature type="binding site" evidence="18">
    <location>
        <position position="152"/>
    </location>
    <ligand>
        <name>(6S)-NADPHX</name>
        <dbReference type="ChEBI" id="CHEBI:64076"/>
    </ligand>
</feature>
<keyword evidence="11 18" id="KW-0413">Isomerase</keyword>
<dbReference type="InterPro" id="IPR017953">
    <property type="entry name" value="Carbohydrate_kinase_pred_CS"/>
</dbReference>
<evidence type="ECO:0000256" key="8">
    <source>
        <dbReference type="ARBA" id="ARBA00022857"/>
    </source>
</evidence>
<evidence type="ECO:0000256" key="1">
    <source>
        <dbReference type="ARBA" id="ARBA00000013"/>
    </source>
</evidence>
<dbReference type="GO" id="GO:0005524">
    <property type="term" value="F:ATP binding"/>
    <property type="evidence" value="ECO:0007669"/>
    <property type="project" value="UniProtKB-UniRule"/>
</dbReference>
<dbReference type="PROSITE" id="PS51385">
    <property type="entry name" value="YJEF_N"/>
    <property type="match status" value="1"/>
</dbReference>
<dbReference type="PANTHER" id="PTHR12592">
    <property type="entry name" value="ATP-DEPENDENT (S)-NAD(P)H-HYDRATE DEHYDRATASE FAMILY MEMBER"/>
    <property type="match status" value="1"/>
</dbReference>
<dbReference type="SUPFAM" id="SSF64153">
    <property type="entry name" value="YjeF N-terminal domain-like"/>
    <property type="match status" value="1"/>
</dbReference>
<feature type="binding site" evidence="17">
    <location>
        <position position="244"/>
    </location>
    <ligand>
        <name>(6S)-NADPHX</name>
        <dbReference type="ChEBI" id="CHEBI:64076"/>
    </ligand>
</feature>
<comment type="similarity">
    <text evidence="17">Belongs to the NnrD/CARKD family.</text>
</comment>
<keyword evidence="6 17" id="KW-0547">Nucleotide-binding</keyword>
<evidence type="ECO:0000256" key="3">
    <source>
        <dbReference type="ARBA" id="ARBA00006001"/>
    </source>
</evidence>
<evidence type="ECO:0000256" key="16">
    <source>
        <dbReference type="ARBA" id="ARBA00049209"/>
    </source>
</evidence>
<evidence type="ECO:0000256" key="10">
    <source>
        <dbReference type="ARBA" id="ARBA00023027"/>
    </source>
</evidence>
<evidence type="ECO:0000256" key="13">
    <source>
        <dbReference type="ARBA" id="ARBA00023268"/>
    </source>
</evidence>
<comment type="function">
    <text evidence="18">Catalyzes the epimerization of the S- and R-forms of NAD(P)HX, a damaged form of NAD(P)H that is a result of enzymatic or heat-dependent hydration. This is a prerequisite for the S-specific NAD(P)H-hydrate dehydratase to allow the repair of both epimers of NAD(P)HX.</text>
</comment>
<dbReference type="InterPro" id="IPR029056">
    <property type="entry name" value="Ribokinase-like"/>
</dbReference>
<dbReference type="AlphaFoldDB" id="W0AEX1"/>
<comment type="caution">
    <text evidence="18">Lacks conserved residue(s) required for the propagation of feature annotation.</text>
</comment>
<dbReference type="Pfam" id="PF03853">
    <property type="entry name" value="YjeF_N"/>
    <property type="match status" value="1"/>
</dbReference>
<proteinExistence type="inferred from homology"/>
<comment type="catalytic activity">
    <reaction evidence="2 18 19">
        <text>(6R)-NADPHX = (6S)-NADPHX</text>
        <dbReference type="Rhea" id="RHEA:32227"/>
        <dbReference type="ChEBI" id="CHEBI:64076"/>
        <dbReference type="ChEBI" id="CHEBI:64077"/>
        <dbReference type="EC" id="5.1.99.6"/>
    </reaction>
</comment>
<evidence type="ECO:0000256" key="9">
    <source>
        <dbReference type="ARBA" id="ARBA00022958"/>
    </source>
</evidence>
<dbReference type="eggNOG" id="COG0063">
    <property type="taxonomic scope" value="Bacteria"/>
</dbReference>
<dbReference type="CDD" id="cd01171">
    <property type="entry name" value="YXKO-related"/>
    <property type="match status" value="1"/>
</dbReference>
<keyword evidence="13" id="KW-0511">Multifunctional enzyme</keyword>
<feature type="domain" description="YjeF N-terminal" evidence="21">
    <location>
        <begin position="16"/>
        <end position="210"/>
    </location>
</feature>
<dbReference type="PIRSF" id="PIRSF017184">
    <property type="entry name" value="Nnr"/>
    <property type="match status" value="1"/>
</dbReference>
<comment type="similarity">
    <text evidence="4 19">In the C-terminal section; belongs to the NnrD/CARKD family.</text>
</comment>
<keyword evidence="8 17" id="KW-0521">NADP</keyword>
<keyword evidence="9 18" id="KW-0630">Potassium</keyword>
<evidence type="ECO:0000259" key="20">
    <source>
        <dbReference type="PROSITE" id="PS51383"/>
    </source>
</evidence>
<feature type="domain" description="YjeF C-terminal" evidence="20">
    <location>
        <begin position="211"/>
        <end position="463"/>
    </location>
</feature>
<dbReference type="Gene3D" id="3.40.50.10260">
    <property type="entry name" value="YjeF N-terminal domain"/>
    <property type="match status" value="1"/>
</dbReference>
<dbReference type="eggNOG" id="COG0062">
    <property type="taxonomic scope" value="Bacteria"/>
</dbReference>
<evidence type="ECO:0000256" key="17">
    <source>
        <dbReference type="HAMAP-Rule" id="MF_01965"/>
    </source>
</evidence>
<dbReference type="PATRIC" id="fig|1123269.5.peg.3309"/>
<feature type="binding site" evidence="17">
    <location>
        <position position="346"/>
    </location>
    <ligand>
        <name>(6S)-NADPHX</name>
        <dbReference type="ChEBI" id="CHEBI:64076"/>
    </ligand>
</feature>
<comment type="function">
    <text evidence="17">Catalyzes the dehydration of the S-form of NAD(P)HX at the expense of ADP, which is converted to AMP. Together with NAD(P)HX epimerase, which catalyzes the epimerization of the S- and R-forms, the enzyme allows the repair of both epimers of NAD(P)HX, a damaged form of NAD(P)H that is a result of enzymatic or heat-dependent hydration.</text>
</comment>
<dbReference type="InterPro" id="IPR036652">
    <property type="entry name" value="YjeF_N_dom_sf"/>
</dbReference>
<keyword evidence="12 17" id="KW-0456">Lyase</keyword>
<comment type="subunit">
    <text evidence="17">Homotetramer.</text>
</comment>
<evidence type="ECO:0000256" key="12">
    <source>
        <dbReference type="ARBA" id="ARBA00023239"/>
    </source>
</evidence>
<keyword evidence="5 18" id="KW-0479">Metal-binding</keyword>
<dbReference type="PANTHER" id="PTHR12592:SF0">
    <property type="entry name" value="ATP-DEPENDENT (S)-NAD(P)H-HYDRATE DEHYDRATASE"/>
    <property type="match status" value="1"/>
</dbReference>
<evidence type="ECO:0000256" key="2">
    <source>
        <dbReference type="ARBA" id="ARBA00000909"/>
    </source>
</evidence>
<dbReference type="PROSITE" id="PS01050">
    <property type="entry name" value="YJEF_C_2"/>
    <property type="match status" value="1"/>
</dbReference>
<dbReference type="EC" id="4.2.1.136" evidence="19"/>
<feature type="binding site" evidence="18">
    <location>
        <position position="155"/>
    </location>
    <ligand>
        <name>K(+)</name>
        <dbReference type="ChEBI" id="CHEBI:29103"/>
    </ligand>
</feature>
<evidence type="ECO:0000256" key="6">
    <source>
        <dbReference type="ARBA" id="ARBA00022741"/>
    </source>
</evidence>
<dbReference type="InterPro" id="IPR030677">
    <property type="entry name" value="Nnr"/>
</dbReference>
<name>W0AEX1_9SPHN</name>
<feature type="binding site" evidence="17">
    <location>
        <position position="408"/>
    </location>
    <ligand>
        <name>AMP</name>
        <dbReference type="ChEBI" id="CHEBI:456215"/>
    </ligand>
</feature>
<dbReference type="EMBL" id="CP006644">
    <property type="protein sequence ID" value="AHE55062.1"/>
    <property type="molecule type" value="Genomic_DNA"/>
</dbReference>
<evidence type="ECO:0000313" key="23">
    <source>
        <dbReference type="Proteomes" id="UP000018851"/>
    </source>
</evidence>
<dbReference type="GO" id="GO:0046496">
    <property type="term" value="P:nicotinamide nucleotide metabolic process"/>
    <property type="evidence" value="ECO:0007669"/>
    <property type="project" value="UniProtKB-UniRule"/>
</dbReference>
<evidence type="ECO:0000313" key="22">
    <source>
        <dbReference type="EMBL" id="AHE55062.1"/>
    </source>
</evidence>
<feature type="binding site" evidence="17">
    <location>
        <position position="295"/>
    </location>
    <ligand>
        <name>(6S)-NADPHX</name>
        <dbReference type="ChEBI" id="CHEBI:64076"/>
    </ligand>
</feature>
<feature type="binding site" evidence="17">
    <location>
        <begin position="379"/>
        <end position="383"/>
    </location>
    <ligand>
        <name>AMP</name>
        <dbReference type="ChEBI" id="CHEBI:456215"/>
    </ligand>
</feature>
<dbReference type="Gene3D" id="3.40.1190.20">
    <property type="match status" value="1"/>
</dbReference>
<feature type="binding site" evidence="18">
    <location>
        <begin position="62"/>
        <end position="66"/>
    </location>
    <ligand>
        <name>(6S)-NADPHX</name>
        <dbReference type="ChEBI" id="CHEBI:64076"/>
    </ligand>
</feature>
<comment type="function">
    <text evidence="14 19">Bifunctional enzyme that catalyzes the epimerization of the S- and R-forms of NAD(P)HX and the dehydration of the S-form of NAD(P)HX at the expense of ADP, which is converted to AMP. This allows the repair of both epimers of NAD(P)HX, a damaged form of NAD(P)H that is a result of enzymatic or heat-dependent hydration.</text>
</comment>
<feature type="binding site" evidence="18">
    <location>
        <begin position="123"/>
        <end position="129"/>
    </location>
    <ligand>
        <name>(6S)-NADPHX</name>
        <dbReference type="ChEBI" id="CHEBI:64076"/>
    </ligand>
</feature>
<dbReference type="GO" id="GO:0052856">
    <property type="term" value="F:NAD(P)HX epimerase activity"/>
    <property type="evidence" value="ECO:0007669"/>
    <property type="project" value="UniProtKB-UniRule"/>
</dbReference>
<comment type="cofactor">
    <cofactor evidence="17">
        <name>Mg(2+)</name>
        <dbReference type="ChEBI" id="CHEBI:18420"/>
    </cofactor>
</comment>
<dbReference type="PROSITE" id="PS51383">
    <property type="entry name" value="YJEF_C_3"/>
    <property type="match status" value="1"/>
</dbReference>
<dbReference type="NCBIfam" id="TIGR00196">
    <property type="entry name" value="yjeF_cterm"/>
    <property type="match status" value="1"/>
</dbReference>
<evidence type="ECO:0000256" key="14">
    <source>
        <dbReference type="ARBA" id="ARBA00025153"/>
    </source>
</evidence>
<dbReference type="HAMAP" id="MF_01966">
    <property type="entry name" value="NADHX_epimerase"/>
    <property type="match status" value="1"/>
</dbReference>
<keyword evidence="10 17" id="KW-0520">NAD</keyword>
<reference evidence="22 23" key="1">
    <citation type="submission" date="2013-07" db="EMBL/GenBank/DDBJ databases">
        <title>Completed genome of Sphingomonas sanxanigenens NX02.</title>
        <authorList>
            <person name="Ma T."/>
            <person name="Huang H."/>
            <person name="Wu M."/>
            <person name="Li X."/>
            <person name="Li G."/>
        </authorList>
    </citation>
    <scope>NUCLEOTIDE SEQUENCE [LARGE SCALE GENOMIC DNA]</scope>
    <source>
        <strain evidence="22 23">NX02</strain>
    </source>
</reference>
<dbReference type="RefSeq" id="WP_025293249.1">
    <property type="nucleotide sequence ID" value="NZ_CP006644.1"/>
</dbReference>
<evidence type="ECO:0000256" key="19">
    <source>
        <dbReference type="PIRNR" id="PIRNR017184"/>
    </source>
</evidence>
<dbReference type="EC" id="5.1.99.6" evidence="19"/>
<evidence type="ECO:0000256" key="4">
    <source>
        <dbReference type="ARBA" id="ARBA00009524"/>
    </source>
</evidence>
<feature type="binding site" evidence="17">
    <location>
        <position position="409"/>
    </location>
    <ligand>
        <name>(6S)-NADPHX</name>
        <dbReference type="ChEBI" id="CHEBI:64076"/>
    </ligand>
</feature>
<evidence type="ECO:0000259" key="21">
    <source>
        <dbReference type="PROSITE" id="PS51385"/>
    </source>
</evidence>
<accession>W0AEX1</accession>
<evidence type="ECO:0000256" key="15">
    <source>
        <dbReference type="ARBA" id="ARBA00048238"/>
    </source>
</evidence>
<dbReference type="NCBIfam" id="TIGR00197">
    <property type="entry name" value="yjeF_nterm"/>
    <property type="match status" value="1"/>
</dbReference>
<dbReference type="InterPro" id="IPR000631">
    <property type="entry name" value="CARKD"/>
</dbReference>
<protein>
    <recommendedName>
        <fullName evidence="19">Bifunctional NAD(P)H-hydrate repair enzyme</fullName>
    </recommendedName>
    <alternativeName>
        <fullName evidence="19">Nicotinamide nucleotide repair protein</fullName>
    </alternativeName>
    <domain>
        <recommendedName>
            <fullName evidence="19">ADP-dependent (S)-NAD(P)H-hydrate dehydratase</fullName>
            <ecNumber evidence="19">4.2.1.136</ecNumber>
        </recommendedName>
        <alternativeName>
            <fullName evidence="19">ADP-dependent NAD(P)HX dehydratase</fullName>
        </alternativeName>
    </domain>
    <domain>
        <recommendedName>
            <fullName evidence="19">NAD(P)H-hydrate epimerase</fullName>
            <ecNumber evidence="19">5.1.99.6</ecNumber>
        </recommendedName>
    </domain>
</protein>
<comment type="similarity">
    <text evidence="18">Belongs to the NnrE/AIBP family.</text>
</comment>
<dbReference type="Proteomes" id="UP000018851">
    <property type="component" value="Chromosome"/>
</dbReference>
<comment type="cofactor">
    <cofactor evidence="18 19">
        <name>K(+)</name>
        <dbReference type="ChEBI" id="CHEBI:29103"/>
    </cofactor>
    <text evidence="18 19">Binds 1 potassium ion per subunit.</text>
</comment>
<keyword evidence="23" id="KW-1185">Reference proteome</keyword>
<dbReference type="OrthoDB" id="9806925at2"/>